<gene>
    <name evidence="2" type="ORF">Pdw03_6012</name>
</gene>
<proteinExistence type="predicted"/>
<evidence type="ECO:0000313" key="2">
    <source>
        <dbReference type="EMBL" id="QQK48377.1"/>
    </source>
</evidence>
<name>A0A7T6XWE2_PENDI</name>
<dbReference type="EMBL" id="CP060779">
    <property type="protein sequence ID" value="QQK48377.1"/>
    <property type="molecule type" value="Genomic_DNA"/>
</dbReference>
<protein>
    <submittedName>
        <fullName evidence="2">Uncharacterized protein</fullName>
    </submittedName>
</protein>
<dbReference type="GeneID" id="90952802"/>
<evidence type="ECO:0000313" key="3">
    <source>
        <dbReference type="Proteomes" id="UP000595662"/>
    </source>
</evidence>
<reference evidence="2 3" key="1">
    <citation type="submission" date="2020-08" db="EMBL/GenBank/DDBJ databases">
        <title>The completed genome sequence of the pathogenic ascomycete fungus Penicillium digitatum.</title>
        <authorList>
            <person name="Wang M."/>
        </authorList>
    </citation>
    <scope>NUCLEOTIDE SEQUENCE [LARGE SCALE GENOMIC DNA]</scope>
    <source>
        <strain evidence="2 3">PdW03</strain>
    </source>
</reference>
<accession>A0A7T6XWE2</accession>
<dbReference type="AlphaFoldDB" id="A0A7T6XWE2"/>
<feature type="region of interest" description="Disordered" evidence="1">
    <location>
        <begin position="1"/>
        <end position="22"/>
    </location>
</feature>
<dbReference type="Proteomes" id="UP000595662">
    <property type="component" value="Chromosome 6"/>
</dbReference>
<organism evidence="2 3">
    <name type="scientific">Penicillium digitatum</name>
    <name type="common">Green mold</name>
    <dbReference type="NCBI Taxonomy" id="36651"/>
    <lineage>
        <taxon>Eukaryota</taxon>
        <taxon>Fungi</taxon>
        <taxon>Dikarya</taxon>
        <taxon>Ascomycota</taxon>
        <taxon>Pezizomycotina</taxon>
        <taxon>Eurotiomycetes</taxon>
        <taxon>Eurotiomycetidae</taxon>
        <taxon>Eurotiales</taxon>
        <taxon>Aspergillaceae</taxon>
        <taxon>Penicillium</taxon>
    </lineage>
</organism>
<sequence>MLAPTGSTIGQSSPARPSKSQSWDSIYTPYYRLVVAAYLRLTYCEEASLECSSSRDGLVQNTRSSVHGSPFLNSAMLGSSRKKPVVRLSARSNSLIARRYNISKGLKPEEVSQRMGLKDCPKYFKLFKQIIRKEHEIQYEKLEMPFENLQVILIYQITAFG</sequence>
<evidence type="ECO:0000256" key="1">
    <source>
        <dbReference type="SAM" id="MobiDB-lite"/>
    </source>
</evidence>
<dbReference type="RefSeq" id="XP_065958169.1">
    <property type="nucleotide sequence ID" value="XM_066101229.1"/>
</dbReference>